<organism evidence="2 3">
    <name type="scientific">Bizionia myxarmorum</name>
    <dbReference type="NCBI Taxonomy" id="291186"/>
    <lineage>
        <taxon>Bacteria</taxon>
        <taxon>Pseudomonadati</taxon>
        <taxon>Bacteroidota</taxon>
        <taxon>Flavobacteriia</taxon>
        <taxon>Flavobacteriales</taxon>
        <taxon>Flavobacteriaceae</taxon>
        <taxon>Bizionia</taxon>
    </lineage>
</organism>
<evidence type="ECO:0000313" key="3">
    <source>
        <dbReference type="Proteomes" id="UP000323720"/>
    </source>
</evidence>
<dbReference type="OrthoDB" id="596635at2"/>
<dbReference type="InterPro" id="IPR001296">
    <property type="entry name" value="Glyco_trans_1"/>
</dbReference>
<protein>
    <submittedName>
        <fullName evidence="2">Glycosyltransferase family 4 protein</fullName>
    </submittedName>
</protein>
<dbReference type="RefSeq" id="WP_148403884.1">
    <property type="nucleotide sequence ID" value="NZ_VSKK01000002.1"/>
</dbReference>
<dbReference type="EMBL" id="VSKK01000002">
    <property type="protein sequence ID" value="TYB77007.1"/>
    <property type="molecule type" value="Genomic_DNA"/>
</dbReference>
<feature type="domain" description="Glycosyl transferase family 1" evidence="1">
    <location>
        <begin position="210"/>
        <end position="367"/>
    </location>
</feature>
<dbReference type="Proteomes" id="UP000323720">
    <property type="component" value="Unassembled WGS sequence"/>
</dbReference>
<dbReference type="AlphaFoldDB" id="A0A5D0R665"/>
<keyword evidence="3" id="KW-1185">Reference proteome</keyword>
<evidence type="ECO:0000259" key="1">
    <source>
        <dbReference type="Pfam" id="PF00534"/>
    </source>
</evidence>
<dbReference type="SUPFAM" id="SSF53756">
    <property type="entry name" value="UDP-Glycosyltransferase/glycogen phosphorylase"/>
    <property type="match status" value="1"/>
</dbReference>
<dbReference type="GO" id="GO:0016757">
    <property type="term" value="F:glycosyltransferase activity"/>
    <property type="evidence" value="ECO:0007669"/>
    <property type="project" value="InterPro"/>
</dbReference>
<dbReference type="Gene3D" id="3.40.50.2000">
    <property type="entry name" value="Glycogen Phosphorylase B"/>
    <property type="match status" value="2"/>
</dbReference>
<comment type="caution">
    <text evidence="2">The sequence shown here is derived from an EMBL/GenBank/DDBJ whole genome shotgun (WGS) entry which is preliminary data.</text>
</comment>
<keyword evidence="2" id="KW-0808">Transferase</keyword>
<evidence type="ECO:0000313" key="2">
    <source>
        <dbReference type="EMBL" id="TYB77007.1"/>
    </source>
</evidence>
<dbReference type="CDD" id="cd03801">
    <property type="entry name" value="GT4_PimA-like"/>
    <property type="match status" value="1"/>
</dbReference>
<reference evidence="2 3" key="1">
    <citation type="submission" date="2019-08" db="EMBL/GenBank/DDBJ databases">
        <title>Genomes of Antarctic Bizionia species.</title>
        <authorList>
            <person name="Bowman J.P."/>
        </authorList>
    </citation>
    <scope>NUCLEOTIDE SEQUENCE [LARGE SCALE GENOMIC DNA]</scope>
    <source>
        <strain evidence="2 3">ADA-4</strain>
    </source>
</reference>
<dbReference type="PANTHER" id="PTHR12526">
    <property type="entry name" value="GLYCOSYLTRANSFERASE"/>
    <property type="match status" value="1"/>
</dbReference>
<proteinExistence type="predicted"/>
<gene>
    <name evidence="2" type="ORF">ES674_09905</name>
</gene>
<accession>A0A5D0R665</accession>
<sequence>MKKPLRIAIYSGTIPSTTFIERLIVGLSNKEQKVLLFGISTRAARYSQFVSVICYKSNRFSKAIHLLKYTLLLLLFNIKEKRILDALLQSQNRSTWNDKLKTYPVLYHKPDVFHIQWAKGLNDWVWVQDFGMKLVLSLRGAHINYSPIADLELAVMYRQNFPKVDGFHAVCQEIAIEAVKYGAKKETIHVVKSGLNLQELAFKLKEFDSNTPLNIISVGRDHWIKDYRLALDAMYILKQKGIFFRYNIIGVSENEGLVFQRAQLGLENEVHFIDSMTFNAVQEAMNQADVFFLPSLKEGIANVVLEAMALGTIVVSSDCGGMAEVVKPNDTGFLVPVRDVESMTLALVAVSQLSKEDYQEMTKRARRFVEQNHSEEQMVEGMLDLYQGLG</sequence>
<name>A0A5D0R665_9FLAO</name>
<dbReference type="PANTHER" id="PTHR12526:SF630">
    <property type="entry name" value="GLYCOSYLTRANSFERASE"/>
    <property type="match status" value="1"/>
</dbReference>
<dbReference type="Pfam" id="PF00534">
    <property type="entry name" value="Glycos_transf_1"/>
    <property type="match status" value="1"/>
</dbReference>